<dbReference type="GO" id="GO:0046983">
    <property type="term" value="F:protein dimerization activity"/>
    <property type="evidence" value="ECO:0007669"/>
    <property type="project" value="InterPro"/>
</dbReference>
<feature type="compositionally biased region" description="Polar residues" evidence="7">
    <location>
        <begin position="493"/>
        <end position="503"/>
    </location>
</feature>
<comment type="similarity">
    <text evidence="6">Belongs to the MEF2 family.</text>
</comment>
<dbReference type="PANTHER" id="PTHR11945">
    <property type="entry name" value="MADS BOX PROTEIN"/>
    <property type="match status" value="1"/>
</dbReference>
<dbReference type="OrthoDB" id="1898716at2759"/>
<evidence type="ECO:0000313" key="9">
    <source>
        <dbReference type="EMBL" id="QDS67989.1"/>
    </source>
</evidence>
<keyword evidence="3" id="KW-0238">DNA-binding</keyword>
<proteinExistence type="inferred from homology"/>
<evidence type="ECO:0000256" key="4">
    <source>
        <dbReference type="ARBA" id="ARBA00023163"/>
    </source>
</evidence>
<evidence type="ECO:0000256" key="7">
    <source>
        <dbReference type="SAM" id="MobiDB-lite"/>
    </source>
</evidence>
<dbReference type="Proteomes" id="UP000316270">
    <property type="component" value="Chromosome 1"/>
</dbReference>
<accession>A0A517KX85</accession>
<evidence type="ECO:0000256" key="5">
    <source>
        <dbReference type="ARBA" id="ARBA00023242"/>
    </source>
</evidence>
<feature type="region of interest" description="Disordered" evidence="7">
    <location>
        <begin position="409"/>
        <end position="554"/>
    </location>
</feature>
<keyword evidence="5" id="KW-0539">Nucleus</keyword>
<gene>
    <name evidence="9" type="ORF">FKW77_009265</name>
</gene>
<feature type="compositionally biased region" description="Basic and acidic residues" evidence="7">
    <location>
        <begin position="77"/>
        <end position="90"/>
    </location>
</feature>
<evidence type="ECO:0000256" key="1">
    <source>
        <dbReference type="ARBA" id="ARBA00004123"/>
    </source>
</evidence>
<feature type="compositionally biased region" description="Low complexity" evidence="7">
    <location>
        <begin position="444"/>
        <end position="456"/>
    </location>
</feature>
<feature type="region of interest" description="Disordered" evidence="7">
    <location>
        <begin position="591"/>
        <end position="642"/>
    </location>
</feature>
<keyword evidence="10" id="KW-1185">Reference proteome</keyword>
<dbReference type="PROSITE" id="PS50066">
    <property type="entry name" value="MADS_BOX_2"/>
    <property type="match status" value="1"/>
</dbReference>
<comment type="subcellular location">
    <subcellularLocation>
        <location evidence="1">Nucleus</location>
    </subcellularLocation>
</comment>
<dbReference type="PROSITE" id="PS00350">
    <property type="entry name" value="MADS_BOX_1"/>
    <property type="match status" value="1"/>
</dbReference>
<dbReference type="GO" id="GO:0045944">
    <property type="term" value="P:positive regulation of transcription by RNA polymerase II"/>
    <property type="evidence" value="ECO:0007669"/>
    <property type="project" value="InterPro"/>
</dbReference>
<dbReference type="GO" id="GO:0000981">
    <property type="term" value="F:DNA-binding transcription factor activity, RNA polymerase II-specific"/>
    <property type="evidence" value="ECO:0007669"/>
    <property type="project" value="TreeGrafter"/>
</dbReference>
<evidence type="ECO:0000256" key="6">
    <source>
        <dbReference type="ARBA" id="ARBA00025805"/>
    </source>
</evidence>
<dbReference type="Gene3D" id="3.40.1810.10">
    <property type="entry name" value="Transcription factor, MADS-box"/>
    <property type="match status" value="1"/>
</dbReference>
<dbReference type="GO" id="GO:0000978">
    <property type="term" value="F:RNA polymerase II cis-regulatory region sequence-specific DNA binding"/>
    <property type="evidence" value="ECO:0007669"/>
    <property type="project" value="TreeGrafter"/>
</dbReference>
<feature type="compositionally biased region" description="Low complexity" evidence="7">
    <location>
        <begin position="300"/>
        <end position="314"/>
    </location>
</feature>
<dbReference type="CDD" id="cd00265">
    <property type="entry name" value="MADS_MEF2_like"/>
    <property type="match status" value="1"/>
</dbReference>
<feature type="compositionally biased region" description="Low complexity" evidence="7">
    <location>
        <begin position="523"/>
        <end position="534"/>
    </location>
</feature>
<dbReference type="SMART" id="SM00432">
    <property type="entry name" value="MADS"/>
    <property type="match status" value="1"/>
</dbReference>
<feature type="compositionally biased region" description="Pro residues" evidence="7">
    <location>
        <begin position="263"/>
        <end position="274"/>
    </location>
</feature>
<feature type="compositionally biased region" description="Low complexity" evidence="7">
    <location>
        <begin position="321"/>
        <end position="338"/>
    </location>
</feature>
<organism evidence="9 10">
    <name type="scientific">Venturia effusa</name>
    <dbReference type="NCBI Taxonomy" id="50376"/>
    <lineage>
        <taxon>Eukaryota</taxon>
        <taxon>Fungi</taxon>
        <taxon>Dikarya</taxon>
        <taxon>Ascomycota</taxon>
        <taxon>Pezizomycotina</taxon>
        <taxon>Dothideomycetes</taxon>
        <taxon>Pleosporomycetidae</taxon>
        <taxon>Venturiales</taxon>
        <taxon>Venturiaceae</taxon>
        <taxon>Venturia</taxon>
    </lineage>
</organism>
<feature type="compositionally biased region" description="Pro residues" evidence="7">
    <location>
        <begin position="535"/>
        <end position="546"/>
    </location>
</feature>
<feature type="compositionally biased region" description="Low complexity" evidence="7">
    <location>
        <begin position="284"/>
        <end position="293"/>
    </location>
</feature>
<evidence type="ECO:0000259" key="8">
    <source>
        <dbReference type="PROSITE" id="PS50066"/>
    </source>
</evidence>
<feature type="compositionally biased region" description="Pro residues" evidence="7">
    <location>
        <begin position="432"/>
        <end position="443"/>
    </location>
</feature>
<reference evidence="9 10" key="1">
    <citation type="submission" date="2019-07" db="EMBL/GenBank/DDBJ databases">
        <title>Finished genome of Venturia effusa.</title>
        <authorList>
            <person name="Young C.A."/>
            <person name="Cox M.P."/>
            <person name="Ganley A.R.D."/>
            <person name="David W.J."/>
        </authorList>
    </citation>
    <scope>NUCLEOTIDE SEQUENCE [LARGE SCALE GENOMIC DNA]</scope>
    <source>
        <strain evidence="10">albino</strain>
    </source>
</reference>
<feature type="domain" description="MADS-box" evidence="8">
    <location>
        <begin position="1"/>
        <end position="61"/>
    </location>
</feature>
<dbReference type="Pfam" id="PF00319">
    <property type="entry name" value="SRF-TF"/>
    <property type="match status" value="1"/>
</dbReference>
<dbReference type="EMBL" id="CP042185">
    <property type="protein sequence ID" value="QDS67989.1"/>
    <property type="molecule type" value="Genomic_DNA"/>
</dbReference>
<feature type="compositionally biased region" description="Low complexity" evidence="7">
    <location>
        <begin position="180"/>
        <end position="194"/>
    </location>
</feature>
<dbReference type="SUPFAM" id="SSF55455">
    <property type="entry name" value="SRF-like"/>
    <property type="match status" value="1"/>
</dbReference>
<feature type="region of interest" description="Disordered" evidence="7">
    <location>
        <begin position="77"/>
        <end position="374"/>
    </location>
</feature>
<dbReference type="InterPro" id="IPR036879">
    <property type="entry name" value="TF_MADSbox_sf"/>
</dbReference>
<dbReference type="GO" id="GO:0008301">
    <property type="term" value="F:DNA binding, bending"/>
    <property type="evidence" value="ECO:0007669"/>
    <property type="project" value="UniProtKB-ARBA"/>
</dbReference>
<dbReference type="FunFam" id="3.40.1810.10:FF:000013">
    <property type="entry name" value="Transcription factor, MADS-box"/>
    <property type="match status" value="1"/>
</dbReference>
<dbReference type="GO" id="GO:0005634">
    <property type="term" value="C:nucleus"/>
    <property type="evidence" value="ECO:0007669"/>
    <property type="project" value="UniProtKB-SubCell"/>
</dbReference>
<keyword evidence="2" id="KW-0805">Transcription regulation</keyword>
<dbReference type="PANTHER" id="PTHR11945:SF534">
    <property type="entry name" value="MYOCYTE-SPECIFIC ENHANCER FACTOR 2"/>
    <property type="match status" value="1"/>
</dbReference>
<dbReference type="PRINTS" id="PR00404">
    <property type="entry name" value="MADSDOMAIN"/>
</dbReference>
<feature type="compositionally biased region" description="Acidic residues" evidence="7">
    <location>
        <begin position="91"/>
        <end position="100"/>
    </location>
</feature>
<name>A0A517KX85_9PEZI</name>
<dbReference type="AlphaFoldDB" id="A0A517KX85"/>
<dbReference type="STRING" id="50376.A0A517KX85"/>
<feature type="compositionally biased region" description="Polar residues" evidence="7">
    <location>
        <begin position="119"/>
        <end position="142"/>
    </location>
</feature>
<evidence type="ECO:0000256" key="3">
    <source>
        <dbReference type="ARBA" id="ARBA00023125"/>
    </source>
</evidence>
<evidence type="ECO:0000313" key="10">
    <source>
        <dbReference type="Proteomes" id="UP000316270"/>
    </source>
</evidence>
<dbReference type="InterPro" id="IPR002100">
    <property type="entry name" value="TF_MADSbox"/>
</dbReference>
<feature type="compositionally biased region" description="Low complexity" evidence="7">
    <location>
        <begin position="224"/>
        <end position="257"/>
    </location>
</feature>
<protein>
    <recommendedName>
        <fullName evidence="8">MADS-box domain-containing protein</fullName>
    </recommendedName>
</protein>
<dbReference type="InterPro" id="IPR033896">
    <property type="entry name" value="MEF2-like_N"/>
</dbReference>
<dbReference type="GO" id="GO:0033554">
    <property type="term" value="P:cellular response to stress"/>
    <property type="evidence" value="ECO:0007669"/>
    <property type="project" value="UniProtKB-ARBA"/>
</dbReference>
<sequence>MGRRKIEIKAIKDDRNRSVTFLKRKGGLFKKAHELSVLCSVDVAVIIFGHNKKLYEFSSGDINETIGRYQYYGGAHEHKGPEDFMGKKDGDDDEDDEDLGDDPRPDSRSPPQPHMMAQHLQNQPHFGQPMGSASPTMGNGSFQHPHRGPSPQPPQNISRPESRAHLQHPSSNLAVPIPGQQHVQVSQPPQQPHSNYAYMPNPPIYNPNAAGLQMRQPPHPGQPQPSSFPQHQYTPGSHPQQHPPQHAQVQQVYQQEQSRSMPPNFPPQGTPPQHPQSLPHHHQQQQQAQQHAQQQEHQRQQQHAHAQAQAQVHAQQEHQRQQQAQQQAQQQQAQQDQQMLRPPQHSPPPQHTHFNSPLIPQPKPLPNAARNHSIFTPIDDSRSLLAQHWGSSTTAESVTSQPAVAIKVENVPRAQSIDTSFMGRPNGVNGAPPGPPQAPPPTSQPQRTASTPLTPSIHPPIPPSRTSSMQADPRRPRLKVQIPSEDSGDEKTAGTSPQATAAATMTPIREGHTGVVLPPPSPSAGALLSAGATGPPNPFARPPPPQVNGSYGVRNDLETPISALPSRFVSDQLLPSPSSFYAQWGFGGRDDNMLPSPLAFPTPLAANGPSFRDSEDATAAAEKKRKGEVENGSTPPEKRLKT</sequence>
<evidence type="ECO:0000256" key="2">
    <source>
        <dbReference type="ARBA" id="ARBA00023015"/>
    </source>
</evidence>
<keyword evidence="4" id="KW-0804">Transcription</keyword>